<feature type="transmembrane region" description="Helical" evidence="1">
    <location>
        <begin position="20"/>
        <end position="47"/>
    </location>
</feature>
<keyword evidence="1" id="KW-0472">Membrane</keyword>
<dbReference type="OMA" id="DAVEWCF"/>
<accession>G3AKV3</accession>
<dbReference type="EMBL" id="GL996501">
    <property type="protein sequence ID" value="EGW32996.1"/>
    <property type="molecule type" value="Genomic_DNA"/>
</dbReference>
<keyword evidence="1" id="KW-1133">Transmembrane helix</keyword>
<dbReference type="OrthoDB" id="6130531at2759"/>
<name>G3AKV3_SPAPN</name>
<dbReference type="InParanoid" id="G3AKV3"/>
<keyword evidence="4" id="KW-1185">Reference proteome</keyword>
<protein>
    <recommendedName>
        <fullName evidence="2">Partial AB-hydrolase lipase domain-containing protein</fullName>
    </recommendedName>
</protein>
<dbReference type="Gene3D" id="3.40.50.1820">
    <property type="entry name" value="alpha/beta hydrolase"/>
    <property type="match status" value="1"/>
</dbReference>
<dbReference type="Pfam" id="PF04083">
    <property type="entry name" value="Abhydro_lipase"/>
    <property type="match status" value="1"/>
</dbReference>
<dbReference type="AlphaFoldDB" id="G3AKV3"/>
<gene>
    <name evidence="3" type="ORF">SPAPADRAFT_60320</name>
</gene>
<dbReference type="GeneID" id="18873341"/>
<keyword evidence="1" id="KW-0812">Transmembrane</keyword>
<organism evidence="4">
    <name type="scientific">Spathaspora passalidarum (strain NRRL Y-27907 / 11-Y1)</name>
    <dbReference type="NCBI Taxonomy" id="619300"/>
    <lineage>
        <taxon>Eukaryota</taxon>
        <taxon>Fungi</taxon>
        <taxon>Dikarya</taxon>
        <taxon>Ascomycota</taxon>
        <taxon>Saccharomycotina</taxon>
        <taxon>Pichiomycetes</taxon>
        <taxon>Debaryomycetaceae</taxon>
        <taxon>Spathaspora</taxon>
    </lineage>
</organism>
<dbReference type="STRING" id="619300.G3AKV3"/>
<feature type="domain" description="Partial AB-hydrolase lipase" evidence="2">
    <location>
        <begin position="88"/>
        <end position="148"/>
    </location>
</feature>
<evidence type="ECO:0000259" key="2">
    <source>
        <dbReference type="Pfam" id="PF04083"/>
    </source>
</evidence>
<evidence type="ECO:0000256" key="1">
    <source>
        <dbReference type="SAM" id="Phobius"/>
    </source>
</evidence>
<dbReference type="InterPro" id="IPR006693">
    <property type="entry name" value="AB_hydrolase_lipase"/>
</dbReference>
<dbReference type="InterPro" id="IPR029058">
    <property type="entry name" value="AB_hydrolase_fold"/>
</dbReference>
<dbReference type="RefSeq" id="XP_007374511.1">
    <property type="nucleotide sequence ID" value="XM_007374449.1"/>
</dbReference>
<dbReference type="PANTHER" id="PTHR11005">
    <property type="entry name" value="LYSOSOMAL ACID LIPASE-RELATED"/>
    <property type="match status" value="1"/>
</dbReference>
<dbReference type="eggNOG" id="KOG2624">
    <property type="taxonomic scope" value="Eukaryota"/>
</dbReference>
<dbReference type="GO" id="GO:0006629">
    <property type="term" value="P:lipid metabolic process"/>
    <property type="evidence" value="ECO:0007669"/>
    <property type="project" value="InterPro"/>
</dbReference>
<dbReference type="SUPFAM" id="SSF53474">
    <property type="entry name" value="alpha/beta-Hydrolases"/>
    <property type="match status" value="1"/>
</dbReference>
<dbReference type="Proteomes" id="UP000000709">
    <property type="component" value="Unassembled WGS sequence"/>
</dbReference>
<proteinExistence type="predicted"/>
<evidence type="ECO:0000313" key="4">
    <source>
        <dbReference type="Proteomes" id="UP000000709"/>
    </source>
</evidence>
<reference evidence="3 4" key="1">
    <citation type="journal article" date="2011" name="Proc. Natl. Acad. Sci. U.S.A.">
        <title>Comparative genomics of xylose-fermenting fungi for enhanced biofuel production.</title>
        <authorList>
            <person name="Wohlbach D.J."/>
            <person name="Kuo A."/>
            <person name="Sato T.K."/>
            <person name="Potts K.M."/>
            <person name="Salamov A.A."/>
            <person name="LaButti K.M."/>
            <person name="Sun H."/>
            <person name="Clum A."/>
            <person name="Pangilinan J.L."/>
            <person name="Lindquist E.A."/>
            <person name="Lucas S."/>
            <person name="Lapidus A."/>
            <person name="Jin M."/>
            <person name="Gunawan C."/>
            <person name="Balan V."/>
            <person name="Dale B.E."/>
            <person name="Jeffries T.W."/>
            <person name="Zinkel R."/>
            <person name="Barry K.W."/>
            <person name="Grigoriev I.V."/>
            <person name="Gasch A.P."/>
        </authorList>
    </citation>
    <scope>NUCLEOTIDE SEQUENCE [LARGE SCALE GENOMIC DNA]</scope>
    <source>
        <strain evidence="4">NRRL Y-27907 / 11-Y1</strain>
    </source>
</reference>
<evidence type="ECO:0000313" key="3">
    <source>
        <dbReference type="EMBL" id="EGW32996.1"/>
    </source>
</evidence>
<dbReference type="FunCoup" id="G3AKV3">
    <property type="interactions" value="49"/>
</dbReference>
<sequence length="525" mass="61319">MTNQFTPDEKRAYHNAFTKWVCIVFSWFGSFMFVSVLTNGAVFYHWYHKITGKERFNEPIDIDSANGYKPRPAYEDTSSMKPTTDLRYYVLAMKLDLEEYKITTPDGYILTLHRLIDPQESVVQRNARKPFLLQHGLLSCSGSYITSGRNSLAYYLVEQGYDVWLGNNRSWFEAVHTFYEGNLYNNEQYWDWGMTDLAYYDLPTIIENVLLHKPNHDKLALAGHSQGGLQSFIMFRNEELSHVHAKIECFFALAPAVYPGVQFHKGFLKFIGNRSKFGWLMLFGTCAFLRNLCYIRIKIGETWLFGRLSYYMFKYLFGWNARNWGKDKKVWHFCFLFNVTYVSVKLMQYYCAKFFDKGFAATLQPKKSYEKGENHAVNSQYEKDDSKAFFPFKQPWFANNSVKVPMVIFTGEIDFLVDGRRLFTHMQNFEPDYVPGENIDYVEVPMYNHLDVIWAEDLIGHIGYRIIERLQGASFKHEEKEVKMYESVSPESEVVEKQELLGLAKERPDLISDEMPSAIPVSVSA</sequence>
<dbReference type="HOGENOM" id="CLU_024238_2_0_1"/>
<dbReference type="KEGG" id="spaa:SPAPADRAFT_60320"/>